<dbReference type="SMART" id="SM00460">
    <property type="entry name" value="TGc"/>
    <property type="match status" value="1"/>
</dbReference>
<reference evidence="4 5" key="1">
    <citation type="journal article" date="2016" name="Nat. Commun.">
        <title>Thousands of microbial genomes shed light on interconnected biogeochemical processes in an aquifer system.</title>
        <authorList>
            <person name="Anantharaman K."/>
            <person name="Brown C.T."/>
            <person name="Hug L.A."/>
            <person name="Sharon I."/>
            <person name="Castelle C.J."/>
            <person name="Probst A.J."/>
            <person name="Thomas B.C."/>
            <person name="Singh A."/>
            <person name="Wilkins M.J."/>
            <person name="Karaoz U."/>
            <person name="Brodie E.L."/>
            <person name="Williams K.H."/>
            <person name="Hubbard S.S."/>
            <person name="Banfield J.F."/>
        </authorList>
    </citation>
    <scope>NUCLEOTIDE SEQUENCE [LARGE SCALE GENOMIC DNA]</scope>
</reference>
<evidence type="ECO:0000256" key="1">
    <source>
        <dbReference type="SAM" id="Phobius"/>
    </source>
</evidence>
<accession>A0A1F5MK27</accession>
<dbReference type="InterPro" id="IPR002931">
    <property type="entry name" value="Transglutaminase-like"/>
</dbReference>
<evidence type="ECO:0000313" key="4">
    <source>
        <dbReference type="EMBL" id="OGE65669.1"/>
    </source>
</evidence>
<dbReference type="EMBL" id="MFDO01000012">
    <property type="protein sequence ID" value="OGE65669.1"/>
    <property type="molecule type" value="Genomic_DNA"/>
</dbReference>
<keyword evidence="1" id="KW-0472">Membrane</keyword>
<feature type="transmembrane region" description="Helical" evidence="1">
    <location>
        <begin position="587"/>
        <end position="611"/>
    </location>
</feature>
<keyword evidence="1" id="KW-1133">Transmembrane helix</keyword>
<feature type="chain" id="PRO_5009520054" description="Transglutaminase-like domain-containing protein" evidence="2">
    <location>
        <begin position="26"/>
        <end position="622"/>
    </location>
</feature>
<dbReference type="Pfam" id="PF01841">
    <property type="entry name" value="Transglut_core"/>
    <property type="match status" value="1"/>
</dbReference>
<organism evidence="4 5">
    <name type="scientific">Candidatus Daviesbacteria bacterium RIFCSPLOWO2_01_FULL_40_24</name>
    <dbReference type="NCBI Taxonomy" id="1797787"/>
    <lineage>
        <taxon>Bacteria</taxon>
        <taxon>Candidatus Daviesiibacteriota</taxon>
    </lineage>
</organism>
<evidence type="ECO:0000256" key="2">
    <source>
        <dbReference type="SAM" id="SignalP"/>
    </source>
</evidence>
<gene>
    <name evidence="4" type="ORF">A3B49_03685</name>
</gene>
<proteinExistence type="predicted"/>
<name>A0A1F5MK27_9BACT</name>
<feature type="signal peptide" evidence="2">
    <location>
        <begin position="1"/>
        <end position="25"/>
    </location>
</feature>
<dbReference type="Proteomes" id="UP000178017">
    <property type="component" value="Unassembled WGS sequence"/>
</dbReference>
<dbReference type="AlphaFoldDB" id="A0A1F5MK27"/>
<dbReference type="SUPFAM" id="SSF54001">
    <property type="entry name" value="Cysteine proteinases"/>
    <property type="match status" value="1"/>
</dbReference>
<dbReference type="InterPro" id="IPR038765">
    <property type="entry name" value="Papain-like_cys_pep_sf"/>
</dbReference>
<dbReference type="PANTHER" id="PTHR33490">
    <property type="entry name" value="BLR5614 PROTEIN-RELATED"/>
    <property type="match status" value="1"/>
</dbReference>
<evidence type="ECO:0000313" key="5">
    <source>
        <dbReference type="Proteomes" id="UP000178017"/>
    </source>
</evidence>
<evidence type="ECO:0000259" key="3">
    <source>
        <dbReference type="SMART" id="SM00460"/>
    </source>
</evidence>
<keyword evidence="2" id="KW-0732">Signal</keyword>
<keyword evidence="1" id="KW-0812">Transmembrane</keyword>
<sequence length="622" mass="69656">MWNKLVQKFIVLFFLLVFLPYPVYAAEEFSTSYDVSYDVQKDGITNVTQKINLKNLTSQYYVSNFTLTIGSTSITDLVASDEQGNMETSVESKDAKTAITVKFNAQIAGLDKSQTFTLKFKSKDFAQALGKTWEVNLPKIPSQGKIDGYNLVLSVPISFGDPTSVSPQPKSESQSFEKLFFSYSKQQLEKSGVSVNFGTTQVYDFNIKYPLENNSLFPVLTTITLPPDSNYQDVFISQITPEPLNITIDEDGNYLAWYRLSRGSKFEVSVNGSVKTHINPKSKKVPQLSASEIKTWTKSDTYWEADNPAVSNTLQEIFQDGTPKTNKEKVRLIYQYVVATLVYDTNRLGSNDIERLGALTALNNPTKSICMEFTDLFIALSRAAGVPARELDGFAYTQNSTLRPLSLSKDLLHAWPEYFDENLGWVMTDPTWENTSGGVDYFNKFDLNHVILAIKGVSSETPYISDIVKVEVSDRDFLLKPKLEVEIDLANNIWAGLPIQAKLKVKNIGNTVAPPFTLNLQSNHLNILKDKSLHLDSIPPFGFTEITLDLRTPFNLQANEDVLEVSIGEQKTGKKVSIKPLLSIQTYPYLAAAAVLLFLSIYGAILLIHIIRGKSKNSKRKF</sequence>
<dbReference type="Gene3D" id="3.10.620.30">
    <property type="match status" value="1"/>
</dbReference>
<protein>
    <recommendedName>
        <fullName evidence="3">Transglutaminase-like domain-containing protein</fullName>
    </recommendedName>
</protein>
<feature type="domain" description="Transglutaminase-like" evidence="3">
    <location>
        <begin position="363"/>
        <end position="432"/>
    </location>
</feature>
<comment type="caution">
    <text evidence="4">The sequence shown here is derived from an EMBL/GenBank/DDBJ whole genome shotgun (WGS) entry which is preliminary data.</text>
</comment>